<feature type="region of interest" description="Disordered" evidence="1">
    <location>
        <begin position="24"/>
        <end position="56"/>
    </location>
</feature>
<accession>A0A151I4V6</accession>
<reference evidence="2 3" key="1">
    <citation type="submission" date="2015-09" db="EMBL/GenBank/DDBJ databases">
        <title>Atta colombica WGS genome.</title>
        <authorList>
            <person name="Nygaard S."/>
            <person name="Hu H."/>
            <person name="Boomsma J."/>
            <person name="Zhang G."/>
        </authorList>
    </citation>
    <scope>NUCLEOTIDE SEQUENCE [LARGE SCALE GENOMIC DNA]</scope>
    <source>
        <strain evidence="2">Treedump-2</strain>
        <tissue evidence="2">Whole body</tissue>
    </source>
</reference>
<keyword evidence="3" id="KW-1185">Reference proteome</keyword>
<dbReference type="EMBL" id="KQ976452">
    <property type="protein sequence ID" value="KYM85561.1"/>
    <property type="molecule type" value="Genomic_DNA"/>
</dbReference>
<feature type="compositionally biased region" description="Polar residues" evidence="1">
    <location>
        <begin position="31"/>
        <end position="47"/>
    </location>
</feature>
<dbReference type="Proteomes" id="UP000078540">
    <property type="component" value="Unassembled WGS sequence"/>
</dbReference>
<dbReference type="AlphaFoldDB" id="A0A151I4V6"/>
<evidence type="ECO:0000256" key="1">
    <source>
        <dbReference type="SAM" id="MobiDB-lite"/>
    </source>
</evidence>
<evidence type="ECO:0000313" key="3">
    <source>
        <dbReference type="Proteomes" id="UP000078540"/>
    </source>
</evidence>
<organism evidence="2 3">
    <name type="scientific">Atta colombica</name>
    <dbReference type="NCBI Taxonomy" id="520822"/>
    <lineage>
        <taxon>Eukaryota</taxon>
        <taxon>Metazoa</taxon>
        <taxon>Ecdysozoa</taxon>
        <taxon>Arthropoda</taxon>
        <taxon>Hexapoda</taxon>
        <taxon>Insecta</taxon>
        <taxon>Pterygota</taxon>
        <taxon>Neoptera</taxon>
        <taxon>Endopterygota</taxon>
        <taxon>Hymenoptera</taxon>
        <taxon>Apocrita</taxon>
        <taxon>Aculeata</taxon>
        <taxon>Formicoidea</taxon>
        <taxon>Formicidae</taxon>
        <taxon>Myrmicinae</taxon>
        <taxon>Atta</taxon>
    </lineage>
</organism>
<protein>
    <submittedName>
        <fullName evidence="2">Uncharacterized protein</fullName>
    </submittedName>
</protein>
<proteinExistence type="predicted"/>
<gene>
    <name evidence="2" type="ORF">ALC53_04544</name>
</gene>
<sequence length="106" mass="12020">MDTYIQWKSSPTSRRKRCSPWCHATRRLKSGSPTPTDTLGTRLNNDETPPLQRERDPLGRSSVQILLLWEVPHGALLDSQGFPWRNSLAKAKLCPTEEAPPLQKLT</sequence>
<name>A0A151I4V6_9HYME</name>
<evidence type="ECO:0000313" key="2">
    <source>
        <dbReference type="EMBL" id="KYM85561.1"/>
    </source>
</evidence>